<evidence type="ECO:0000313" key="2">
    <source>
        <dbReference type="Proteomes" id="UP000276215"/>
    </source>
</evidence>
<name>A0A3N4J6H5_9PEZI</name>
<evidence type="ECO:0000313" key="1">
    <source>
        <dbReference type="EMBL" id="RPA92877.1"/>
    </source>
</evidence>
<reference evidence="1 2" key="1">
    <citation type="journal article" date="2018" name="Nat. Ecol. Evol.">
        <title>Pezizomycetes genomes reveal the molecular basis of ectomycorrhizal truffle lifestyle.</title>
        <authorList>
            <person name="Murat C."/>
            <person name="Payen T."/>
            <person name="Noel B."/>
            <person name="Kuo A."/>
            <person name="Morin E."/>
            <person name="Chen J."/>
            <person name="Kohler A."/>
            <person name="Krizsan K."/>
            <person name="Balestrini R."/>
            <person name="Da Silva C."/>
            <person name="Montanini B."/>
            <person name="Hainaut M."/>
            <person name="Levati E."/>
            <person name="Barry K.W."/>
            <person name="Belfiori B."/>
            <person name="Cichocki N."/>
            <person name="Clum A."/>
            <person name="Dockter R.B."/>
            <person name="Fauchery L."/>
            <person name="Guy J."/>
            <person name="Iotti M."/>
            <person name="Le Tacon F."/>
            <person name="Lindquist E.A."/>
            <person name="Lipzen A."/>
            <person name="Malagnac F."/>
            <person name="Mello A."/>
            <person name="Molinier V."/>
            <person name="Miyauchi S."/>
            <person name="Poulain J."/>
            <person name="Riccioni C."/>
            <person name="Rubini A."/>
            <person name="Sitrit Y."/>
            <person name="Splivallo R."/>
            <person name="Traeger S."/>
            <person name="Wang M."/>
            <person name="Zifcakova L."/>
            <person name="Wipf D."/>
            <person name="Zambonelli A."/>
            <person name="Paolocci F."/>
            <person name="Nowrousian M."/>
            <person name="Ottonello S."/>
            <person name="Baldrian P."/>
            <person name="Spatafora J.W."/>
            <person name="Henrissat B."/>
            <person name="Nagy L.G."/>
            <person name="Aury J.M."/>
            <person name="Wincker P."/>
            <person name="Grigoriev I.V."/>
            <person name="Bonfante P."/>
            <person name="Martin F.M."/>
        </authorList>
    </citation>
    <scope>NUCLEOTIDE SEQUENCE [LARGE SCALE GENOMIC DNA]</scope>
    <source>
        <strain evidence="1 2">120613-1</strain>
    </source>
</reference>
<dbReference type="EMBL" id="ML120464">
    <property type="protein sequence ID" value="RPA92877.1"/>
    <property type="molecule type" value="Genomic_DNA"/>
</dbReference>
<dbReference type="OrthoDB" id="6379801at2759"/>
<proteinExistence type="predicted"/>
<sequence length="97" mass="11073">IKTEIEDFKPRTHLPHLARWLTTEAQLQNKAALAMVLTIAGKDSTDKALSKGLSFFGRKFKVQRYLTFGLDTQCNKYLAFSHHTTQCTRQTYCAMCS</sequence>
<organism evidence="1 2">
    <name type="scientific">Choiromyces venosus 120613-1</name>
    <dbReference type="NCBI Taxonomy" id="1336337"/>
    <lineage>
        <taxon>Eukaryota</taxon>
        <taxon>Fungi</taxon>
        <taxon>Dikarya</taxon>
        <taxon>Ascomycota</taxon>
        <taxon>Pezizomycotina</taxon>
        <taxon>Pezizomycetes</taxon>
        <taxon>Pezizales</taxon>
        <taxon>Tuberaceae</taxon>
        <taxon>Choiromyces</taxon>
    </lineage>
</organism>
<protein>
    <submittedName>
        <fullName evidence="1">Uncharacterized protein</fullName>
    </submittedName>
</protein>
<dbReference type="AlphaFoldDB" id="A0A3N4J6H5"/>
<keyword evidence="2" id="KW-1185">Reference proteome</keyword>
<dbReference type="Proteomes" id="UP000276215">
    <property type="component" value="Unassembled WGS sequence"/>
</dbReference>
<accession>A0A3N4J6H5</accession>
<feature type="non-terminal residue" evidence="1">
    <location>
        <position position="1"/>
    </location>
</feature>
<gene>
    <name evidence="1" type="ORF">L873DRAFT_1708265</name>
</gene>